<evidence type="ECO:0000313" key="2">
    <source>
        <dbReference type="Proteomes" id="UP000182771"/>
    </source>
</evidence>
<dbReference type="PROSITE" id="PS51257">
    <property type="entry name" value="PROKAR_LIPOPROTEIN"/>
    <property type="match status" value="1"/>
</dbReference>
<keyword evidence="1" id="KW-0449">Lipoprotein</keyword>
<dbReference type="EMBL" id="FNND01000007">
    <property type="protein sequence ID" value="SDX04677.1"/>
    <property type="molecule type" value="Genomic_DNA"/>
</dbReference>
<evidence type="ECO:0000313" key="1">
    <source>
        <dbReference type="EMBL" id="SDX04677.1"/>
    </source>
</evidence>
<organism evidence="1 2">
    <name type="scientific">Capnocytophaga granulosa</name>
    <dbReference type="NCBI Taxonomy" id="45242"/>
    <lineage>
        <taxon>Bacteria</taxon>
        <taxon>Pseudomonadati</taxon>
        <taxon>Bacteroidota</taxon>
        <taxon>Flavobacteriia</taxon>
        <taxon>Flavobacteriales</taxon>
        <taxon>Flavobacteriaceae</taxon>
        <taxon>Capnocytophaga</taxon>
    </lineage>
</organism>
<comment type="caution">
    <text evidence="1">The sequence shown here is derived from an EMBL/GenBank/DDBJ whole genome shotgun (WGS) entry which is preliminary data.</text>
</comment>
<reference evidence="1 2" key="1">
    <citation type="submission" date="2016-10" db="EMBL/GenBank/DDBJ databases">
        <authorList>
            <person name="Varghese N."/>
            <person name="Submissions S."/>
        </authorList>
    </citation>
    <scope>NUCLEOTIDE SEQUENCE [LARGE SCALE GENOMIC DNA]</scope>
    <source>
        <strain evidence="1 2">DSM 11449</strain>
    </source>
</reference>
<dbReference type="Pfam" id="PF15890">
    <property type="entry name" value="Peptidase_Mx1"/>
    <property type="match status" value="1"/>
</dbReference>
<protein>
    <submittedName>
        <fullName evidence="1">Substrate import-associated zinc metallohydrolase lipoprotein</fullName>
    </submittedName>
</protein>
<dbReference type="GO" id="GO:0016787">
    <property type="term" value="F:hydrolase activity"/>
    <property type="evidence" value="ECO:0007669"/>
    <property type="project" value="UniProtKB-KW"/>
</dbReference>
<dbReference type="NCBIfam" id="TIGR04549">
    <property type="entry name" value="LP_HExxH_w_tonB"/>
    <property type="match status" value="1"/>
</dbReference>
<dbReference type="GeneID" id="85017106"/>
<dbReference type="AlphaFoldDB" id="A0A1H2YHL1"/>
<accession>A0A1H2YHL1</accession>
<dbReference type="Proteomes" id="UP000182771">
    <property type="component" value="Unassembled WGS sequence"/>
</dbReference>
<dbReference type="RefSeq" id="WP_009640997.1">
    <property type="nucleotide sequence ID" value="NZ_FNND01000007.1"/>
</dbReference>
<keyword evidence="2" id="KW-1185">Reference proteome</keyword>
<dbReference type="Gene3D" id="3.40.390.70">
    <property type="match status" value="1"/>
</dbReference>
<dbReference type="OrthoDB" id="1113652at2"/>
<name>A0A1H2YHL1_9FLAO</name>
<gene>
    <name evidence="1" type="ORF">SAMN05444420_10749</name>
</gene>
<proteinExistence type="predicted"/>
<dbReference type="InterPro" id="IPR030890">
    <property type="entry name" value="LP_HExxH_w_TonB"/>
</dbReference>
<sequence>MKKIIYMFLAAAFLMGCSNDDKINTSESATTADDGGVNGKVINPQNPLDKYIEKHFSQPYSINILYRFLEREIYRSYTMAPTRYEKAIEFVNVFNYLFVEPYIKITSKQFLKEHSFNTIILIGEPAFNSTGAKLVGFAAAGVKIHLLEINNMDPNNIYWLNDNILATLYHENAHTWHQAKLYPTDYEKISASDYKRDNWVTAWNLSSRNYLPAGFMTAYSSFNSDEDFVEMLARYIVYHNATQDCGCATTDSSLDTDGDGFDDALYTAWKNKFWNYGSLNDGQNTYESSNVWEEQLKIADVKIRPTETYTGKQKIEQKMAIMKKYLLEEWNINLDELRAEIRSRYPYVVGRDFEGNPVPRKDFSVLPNN</sequence>
<keyword evidence="1" id="KW-0378">Hydrolase</keyword>